<accession>A0A2L0F333</accession>
<evidence type="ECO:0008006" key="3">
    <source>
        <dbReference type="Google" id="ProtNLM"/>
    </source>
</evidence>
<dbReference type="PANTHER" id="PTHR33361">
    <property type="entry name" value="GLR0591 PROTEIN"/>
    <property type="match status" value="1"/>
</dbReference>
<proteinExistence type="predicted"/>
<protein>
    <recommendedName>
        <fullName evidence="3">DUF885 domain-containing protein</fullName>
    </recommendedName>
</protein>
<sequence length="562" mass="62696">MSRADDAAAAEQALAALSARVLEDYLRDEPVRATEAGDHRYDAAWPDVTEEGEAARRRVIERALSELQAVPRDRLGVQSRVDAAMIENQLRSWRFAIDELREAAWNPMVYTGLIGDGLDPLITRSFAPLEERLRSLGGRLAGVPAIVAAAKKRLKAPPRIHTETAIAQNQGLIALCKGDLPALFASAPAQKAELDAAARAAAAALEDFQAFLEKDLLPRSDGDFRLGRARFEQKLRFTLDDADIDADGVVRSARELLARTHAEMLETSRELWPTLFAGQPFPKVEARDEKMAAIRKVLDALAADHPTNATIVKESERLLAEATDFVRKHDLVRLPEEPCRVIEMPEYRRGVAVAYCDASGPLEAKQETFFAIAPTPKDWPEARVASFYREYNRSMLADLTVHEAMPGHFLQLMHNNRFPSKIRAVFSSGPFVEGWAVYTEWLMARHGFGGAKVRMQRQKMVLRLSANAILDHGVHAGAMDEKEALALMTKEAFQEEGEAVGKWRRARLTSAQLTTYFHGFAEMMRLRAEHEARPGFSERAYHDRLLSHGSPSVRHLKALLAQ</sequence>
<reference evidence="1 2" key="1">
    <citation type="submission" date="2015-09" db="EMBL/GenBank/DDBJ databases">
        <title>Sorangium comparison.</title>
        <authorList>
            <person name="Zaburannyi N."/>
            <person name="Bunk B."/>
            <person name="Overmann J."/>
            <person name="Mueller R."/>
        </authorList>
    </citation>
    <scope>NUCLEOTIDE SEQUENCE [LARGE SCALE GENOMIC DNA]</scope>
    <source>
        <strain evidence="1 2">So ce26</strain>
    </source>
</reference>
<gene>
    <name evidence="1" type="ORF">SOCE26_075010</name>
</gene>
<dbReference type="PANTHER" id="PTHR33361:SF15">
    <property type="entry name" value="DUF885 FAMILY LIPOPROTEIN"/>
    <property type="match status" value="1"/>
</dbReference>
<evidence type="ECO:0000313" key="2">
    <source>
        <dbReference type="Proteomes" id="UP000238348"/>
    </source>
</evidence>
<dbReference type="InterPro" id="IPR010281">
    <property type="entry name" value="DUF885"/>
</dbReference>
<dbReference type="EMBL" id="CP012673">
    <property type="protein sequence ID" value="AUX45998.1"/>
    <property type="molecule type" value="Genomic_DNA"/>
</dbReference>
<dbReference type="AlphaFoldDB" id="A0A2L0F333"/>
<dbReference type="Pfam" id="PF05960">
    <property type="entry name" value="DUF885"/>
    <property type="match status" value="1"/>
</dbReference>
<evidence type="ECO:0000313" key="1">
    <source>
        <dbReference type="EMBL" id="AUX45998.1"/>
    </source>
</evidence>
<dbReference type="Proteomes" id="UP000238348">
    <property type="component" value="Chromosome"/>
</dbReference>
<name>A0A2L0F333_SORCE</name>
<organism evidence="1 2">
    <name type="scientific">Sorangium cellulosum</name>
    <name type="common">Polyangium cellulosum</name>
    <dbReference type="NCBI Taxonomy" id="56"/>
    <lineage>
        <taxon>Bacteria</taxon>
        <taxon>Pseudomonadati</taxon>
        <taxon>Myxococcota</taxon>
        <taxon>Polyangia</taxon>
        <taxon>Polyangiales</taxon>
        <taxon>Polyangiaceae</taxon>
        <taxon>Sorangium</taxon>
    </lineage>
</organism>